<keyword evidence="2" id="KW-1185">Reference proteome</keyword>
<protein>
    <submittedName>
        <fullName evidence="1">Uncharacterized protein</fullName>
    </submittedName>
</protein>
<evidence type="ECO:0000313" key="1">
    <source>
        <dbReference type="EMBL" id="MCI80488.1"/>
    </source>
</evidence>
<reference evidence="1 2" key="1">
    <citation type="journal article" date="2018" name="Front. Plant Sci.">
        <title>Red Clover (Trifolium pratense) and Zigzag Clover (T. medium) - A Picture of Genomic Similarities and Differences.</title>
        <authorList>
            <person name="Dluhosova J."/>
            <person name="Istvanek J."/>
            <person name="Nedelnik J."/>
            <person name="Repkova J."/>
        </authorList>
    </citation>
    <scope>NUCLEOTIDE SEQUENCE [LARGE SCALE GENOMIC DNA]</scope>
    <source>
        <strain evidence="2">cv. 10/8</strain>
        <tissue evidence="1">Leaf</tissue>
    </source>
</reference>
<accession>A0A392UWY1</accession>
<proteinExistence type="predicted"/>
<evidence type="ECO:0000313" key="2">
    <source>
        <dbReference type="Proteomes" id="UP000265520"/>
    </source>
</evidence>
<name>A0A392UWY1_9FABA</name>
<organism evidence="1 2">
    <name type="scientific">Trifolium medium</name>
    <dbReference type="NCBI Taxonomy" id="97028"/>
    <lineage>
        <taxon>Eukaryota</taxon>
        <taxon>Viridiplantae</taxon>
        <taxon>Streptophyta</taxon>
        <taxon>Embryophyta</taxon>
        <taxon>Tracheophyta</taxon>
        <taxon>Spermatophyta</taxon>
        <taxon>Magnoliopsida</taxon>
        <taxon>eudicotyledons</taxon>
        <taxon>Gunneridae</taxon>
        <taxon>Pentapetalae</taxon>
        <taxon>rosids</taxon>
        <taxon>fabids</taxon>
        <taxon>Fabales</taxon>
        <taxon>Fabaceae</taxon>
        <taxon>Papilionoideae</taxon>
        <taxon>50 kb inversion clade</taxon>
        <taxon>NPAAA clade</taxon>
        <taxon>Hologalegina</taxon>
        <taxon>IRL clade</taxon>
        <taxon>Trifolieae</taxon>
        <taxon>Trifolium</taxon>
    </lineage>
</organism>
<dbReference type="EMBL" id="LXQA010996901">
    <property type="protein sequence ID" value="MCI80488.1"/>
    <property type="molecule type" value="Genomic_DNA"/>
</dbReference>
<dbReference type="Proteomes" id="UP000265520">
    <property type="component" value="Unassembled WGS sequence"/>
</dbReference>
<sequence>IGVDVLTLDDPPQDTACFLVTTYSLGHLNGSPHYPDLVPKQNIVALPM</sequence>
<dbReference type="AlphaFoldDB" id="A0A392UWY1"/>
<feature type="non-terminal residue" evidence="1">
    <location>
        <position position="1"/>
    </location>
</feature>
<comment type="caution">
    <text evidence="1">The sequence shown here is derived from an EMBL/GenBank/DDBJ whole genome shotgun (WGS) entry which is preliminary data.</text>
</comment>